<proteinExistence type="predicted"/>
<feature type="non-terminal residue" evidence="1">
    <location>
        <position position="166"/>
    </location>
</feature>
<comment type="caution">
    <text evidence="1">The sequence shown here is derived from an EMBL/GenBank/DDBJ whole genome shotgun (WGS) entry which is preliminary data.</text>
</comment>
<accession>A0A9Q3PGU6</accession>
<evidence type="ECO:0000313" key="2">
    <source>
        <dbReference type="Proteomes" id="UP000765509"/>
    </source>
</evidence>
<dbReference type="EMBL" id="AVOT02069006">
    <property type="protein sequence ID" value="MBW0560032.1"/>
    <property type="molecule type" value="Genomic_DNA"/>
</dbReference>
<keyword evidence="2" id="KW-1185">Reference proteome</keyword>
<evidence type="ECO:0000313" key="1">
    <source>
        <dbReference type="EMBL" id="MBW0560032.1"/>
    </source>
</evidence>
<dbReference type="Proteomes" id="UP000765509">
    <property type="component" value="Unassembled WGS sequence"/>
</dbReference>
<gene>
    <name evidence="1" type="ORF">O181_099747</name>
</gene>
<dbReference type="OrthoDB" id="3269001at2759"/>
<protein>
    <submittedName>
        <fullName evidence="1">Uncharacterized protein</fullName>
    </submittedName>
</protein>
<organism evidence="1 2">
    <name type="scientific">Austropuccinia psidii MF-1</name>
    <dbReference type="NCBI Taxonomy" id="1389203"/>
    <lineage>
        <taxon>Eukaryota</taxon>
        <taxon>Fungi</taxon>
        <taxon>Dikarya</taxon>
        <taxon>Basidiomycota</taxon>
        <taxon>Pucciniomycotina</taxon>
        <taxon>Pucciniomycetes</taxon>
        <taxon>Pucciniales</taxon>
        <taxon>Sphaerophragmiaceae</taxon>
        <taxon>Austropuccinia</taxon>
    </lineage>
</organism>
<reference evidence="1" key="1">
    <citation type="submission" date="2021-03" db="EMBL/GenBank/DDBJ databases">
        <title>Draft genome sequence of rust myrtle Austropuccinia psidii MF-1, a brazilian biotype.</title>
        <authorList>
            <person name="Quecine M.C."/>
            <person name="Pachon D.M.R."/>
            <person name="Bonatelli M.L."/>
            <person name="Correr F.H."/>
            <person name="Franceschini L.M."/>
            <person name="Leite T.F."/>
            <person name="Margarido G.R.A."/>
            <person name="Almeida C.A."/>
            <person name="Ferrarezi J.A."/>
            <person name="Labate C.A."/>
        </authorList>
    </citation>
    <scope>NUCLEOTIDE SEQUENCE</scope>
    <source>
        <strain evidence="1">MF-1</strain>
    </source>
</reference>
<name>A0A9Q3PGU6_9BASI</name>
<dbReference type="AlphaFoldDB" id="A0A9Q3PGU6"/>
<sequence>MVLNVSDFEEIIETWKHQLEFQPQEPILDVAQGPMWSMLFPKETIHHSWHLGFSLFIDWYNRLQNKLAGVQVSMGLIMLNCLNLPPQLRYQTKYMFLSGIILGPKQPNMVTINNILKPLVNKLLELCRVIMNTQIPQRPQSCCEVGIFDWRCGGHPQSWWVYVSLS</sequence>